<evidence type="ECO:0000259" key="1">
    <source>
        <dbReference type="Pfam" id="PF00551"/>
    </source>
</evidence>
<sequence>MQGLTITILSDSNSWINNYIPDLVEKLKKKQHFVKWIHQAKEIPEGDFVFCLGCGQILSSEVLKRNSKNLIVHESALPQGKGWSPLTWQILEGNNEIPITLFEAEESVDSGKIYLQYVLKFKGNELVDELRKTQAEKSIEMCLEFVQQYPAILEIGKEQSGDSTYYSRRKPKDSRLDPERTIKEQFNLLRVVDNERYPAFFELNGEVYILKIVKKNHQ</sequence>
<dbReference type="Gene3D" id="3.40.50.170">
    <property type="entry name" value="Formyl transferase, N-terminal domain"/>
    <property type="match status" value="1"/>
</dbReference>
<gene>
    <name evidence="2" type="ORF">BJP37_31830</name>
</gene>
<reference evidence="2 3" key="1">
    <citation type="submission" date="2016-10" db="EMBL/GenBank/DDBJ databases">
        <title>Comparative genomics uncovers the prolific and rare metabolic potential of the cyanobacterial genus Moorea.</title>
        <authorList>
            <person name="Leao T."/>
            <person name="Castelao G."/>
            <person name="Korobeynikov A."/>
            <person name="Monroe E.A."/>
            <person name="Podell S."/>
            <person name="Glukhov E."/>
            <person name="Allen E."/>
            <person name="Gerwick W.H."/>
            <person name="Gerwick L."/>
        </authorList>
    </citation>
    <scope>NUCLEOTIDE SEQUENCE [LARGE SCALE GENOMIC DNA]</scope>
    <source>
        <strain evidence="2 3">PNG5-198</strain>
    </source>
</reference>
<dbReference type="SUPFAM" id="SSF53328">
    <property type="entry name" value="Formyltransferase"/>
    <property type="match status" value="1"/>
</dbReference>
<dbReference type="Pfam" id="PF00551">
    <property type="entry name" value="Formyl_trans_N"/>
    <property type="match status" value="1"/>
</dbReference>
<dbReference type="AlphaFoldDB" id="A0A1U7NAG4"/>
<dbReference type="RefSeq" id="WP_075905483.1">
    <property type="nucleotide sequence ID" value="NZ_MKZS01000001.1"/>
</dbReference>
<dbReference type="InterPro" id="IPR002376">
    <property type="entry name" value="Formyl_transf_N"/>
</dbReference>
<keyword evidence="3" id="KW-1185">Reference proteome</keyword>
<dbReference type="Proteomes" id="UP000186657">
    <property type="component" value="Unassembled WGS sequence"/>
</dbReference>
<feature type="domain" description="Formyl transferase N-terminal" evidence="1">
    <location>
        <begin position="30"/>
        <end position="138"/>
    </location>
</feature>
<proteinExistence type="predicted"/>
<name>A0A1U7NAG4_9CYAN</name>
<dbReference type="InterPro" id="IPR036477">
    <property type="entry name" value="Formyl_transf_N_sf"/>
</dbReference>
<dbReference type="Gene3D" id="3.10.25.20">
    <property type="match status" value="1"/>
</dbReference>
<dbReference type="SUPFAM" id="SSF50486">
    <property type="entry name" value="FMT C-terminal domain-like"/>
    <property type="match status" value="1"/>
</dbReference>
<dbReference type="PANTHER" id="PTHR11138">
    <property type="entry name" value="METHIONYL-TRNA FORMYLTRANSFERASE"/>
    <property type="match status" value="1"/>
</dbReference>
<keyword evidence="2" id="KW-0808">Transferase</keyword>
<dbReference type="GO" id="GO:0004479">
    <property type="term" value="F:methionyl-tRNA formyltransferase activity"/>
    <property type="evidence" value="ECO:0007669"/>
    <property type="project" value="TreeGrafter"/>
</dbReference>
<organism evidence="2 3">
    <name type="scientific">Moorena bouillonii PNG</name>
    <dbReference type="NCBI Taxonomy" id="568701"/>
    <lineage>
        <taxon>Bacteria</taxon>
        <taxon>Bacillati</taxon>
        <taxon>Cyanobacteriota</taxon>
        <taxon>Cyanophyceae</taxon>
        <taxon>Coleofasciculales</taxon>
        <taxon>Coleofasciculaceae</taxon>
        <taxon>Moorena</taxon>
    </lineage>
</organism>
<evidence type="ECO:0000313" key="2">
    <source>
        <dbReference type="EMBL" id="OLT62947.1"/>
    </source>
</evidence>
<evidence type="ECO:0000313" key="3">
    <source>
        <dbReference type="Proteomes" id="UP000186657"/>
    </source>
</evidence>
<comment type="caution">
    <text evidence="2">The sequence shown here is derived from an EMBL/GenBank/DDBJ whole genome shotgun (WGS) entry which is preliminary data.</text>
</comment>
<accession>A0A1U7NAG4</accession>
<dbReference type="PANTHER" id="PTHR11138:SF5">
    <property type="entry name" value="METHIONYL-TRNA FORMYLTRANSFERASE, MITOCHONDRIAL"/>
    <property type="match status" value="1"/>
</dbReference>
<protein>
    <submittedName>
        <fullName evidence="2">Methionyl-tRNA formyltransferase</fullName>
    </submittedName>
</protein>
<dbReference type="InterPro" id="IPR011034">
    <property type="entry name" value="Formyl_transferase-like_C_sf"/>
</dbReference>
<dbReference type="EMBL" id="MKZS01000001">
    <property type="protein sequence ID" value="OLT62947.1"/>
    <property type="molecule type" value="Genomic_DNA"/>
</dbReference>
<dbReference type="GO" id="GO:0005829">
    <property type="term" value="C:cytosol"/>
    <property type="evidence" value="ECO:0007669"/>
    <property type="project" value="TreeGrafter"/>
</dbReference>